<dbReference type="EMBL" id="JAPDFL010000001">
    <property type="protein sequence ID" value="MCW1933754.1"/>
    <property type="molecule type" value="Genomic_DNA"/>
</dbReference>
<proteinExistence type="predicted"/>
<gene>
    <name evidence="2" type="ORF">OKW52_16195</name>
</gene>
<accession>A0ABT3H1T5</accession>
<evidence type="ECO:0000313" key="3">
    <source>
        <dbReference type="Proteomes" id="UP001208938"/>
    </source>
</evidence>
<protein>
    <submittedName>
        <fullName evidence="2">DUF4178 domain-containing protein</fullName>
    </submittedName>
</protein>
<keyword evidence="3" id="KW-1185">Reference proteome</keyword>
<evidence type="ECO:0000259" key="1">
    <source>
        <dbReference type="Pfam" id="PF13785"/>
    </source>
</evidence>
<dbReference type="Pfam" id="PF13785">
    <property type="entry name" value="DUF4178"/>
    <property type="match status" value="1"/>
</dbReference>
<organism evidence="2 3">
    <name type="scientific">Pararhodobacter zhoushanensis</name>
    <dbReference type="NCBI Taxonomy" id="2479545"/>
    <lineage>
        <taxon>Bacteria</taxon>
        <taxon>Pseudomonadati</taxon>
        <taxon>Pseudomonadota</taxon>
        <taxon>Alphaproteobacteria</taxon>
        <taxon>Rhodobacterales</taxon>
        <taxon>Paracoccaceae</taxon>
        <taxon>Pararhodobacter</taxon>
    </lineage>
</organism>
<dbReference type="RefSeq" id="WP_264506630.1">
    <property type="nucleotide sequence ID" value="NZ_JAPDFL010000001.1"/>
</dbReference>
<reference evidence="2 3" key="1">
    <citation type="submission" date="2022-10" db="EMBL/GenBank/DDBJ databases">
        <title>Pararhodobacter sp. nov., isolated from marine algae.</title>
        <authorList>
            <person name="Choi B.J."/>
            <person name="Kim J.M."/>
            <person name="Lee J.K."/>
            <person name="Choi D.G."/>
            <person name="Jeon C.O."/>
        </authorList>
    </citation>
    <scope>NUCLEOTIDE SEQUENCE [LARGE SCALE GENOMIC DNA]</scope>
    <source>
        <strain evidence="2 3">ZQ420</strain>
    </source>
</reference>
<name>A0ABT3H1T5_9RHOB</name>
<evidence type="ECO:0000313" key="2">
    <source>
        <dbReference type="EMBL" id="MCW1933754.1"/>
    </source>
</evidence>
<comment type="caution">
    <text evidence="2">The sequence shown here is derived from an EMBL/GenBank/DDBJ whole genome shotgun (WGS) entry which is preliminary data.</text>
</comment>
<dbReference type="InterPro" id="IPR025235">
    <property type="entry name" value="DUF4178"/>
</dbReference>
<dbReference type="Proteomes" id="UP001208938">
    <property type="component" value="Unassembled WGS sequence"/>
</dbReference>
<feature type="domain" description="DUF4178" evidence="1">
    <location>
        <begin position="36"/>
        <end position="174"/>
    </location>
</feature>
<sequence>MISCPYCGTTSFLSDKAAQATSGTGEMHEAPQLISLGTRVVIHGTAYLPIGHARFSYGRGEWDEYWVETDQGGPAWISVDEGDVAIQRAVEPSLAPTLTDMPFMGTTIGIGQTDYTVSEIETARCIALRGLFGEVLALNQTYRFVNCTGPRGTLLSGEVSADGWAWFLGRWVDPFRVRAA</sequence>